<dbReference type="Proteomes" id="UP001250656">
    <property type="component" value="Unassembled WGS sequence"/>
</dbReference>
<evidence type="ECO:0000313" key="1">
    <source>
        <dbReference type="EMBL" id="MDT7828213.1"/>
    </source>
</evidence>
<dbReference type="Gene3D" id="2.60.120.10">
    <property type="entry name" value="Jelly Rolls"/>
    <property type="match status" value="1"/>
</dbReference>
<evidence type="ECO:0000313" key="2">
    <source>
        <dbReference type="Proteomes" id="UP001250656"/>
    </source>
</evidence>
<gene>
    <name evidence="1" type="ORF">RQM65_06020</name>
</gene>
<sequence>MKINKNDVPVTMEAPGTVMRALPDYGGMTVCFNELPKGTDFTPLLKGLTNDSCHCPHWGYVLEGAMLIKYDDGTEELLEIGDVFYLPAGHTAIVQKDIKFIDFNPSKEFDEVISHVGKKMAEQDDN</sequence>
<dbReference type="EMBL" id="JAVTTP010000001">
    <property type="protein sequence ID" value="MDT7828213.1"/>
    <property type="molecule type" value="Genomic_DNA"/>
</dbReference>
<dbReference type="RefSeq" id="WP_314013403.1">
    <property type="nucleotide sequence ID" value="NZ_JAVTTP010000001.1"/>
</dbReference>
<accession>A0ABU3L3R4</accession>
<dbReference type="SUPFAM" id="SSF51182">
    <property type="entry name" value="RmlC-like cupins"/>
    <property type="match status" value="1"/>
</dbReference>
<comment type="caution">
    <text evidence="1">The sequence shown here is derived from an EMBL/GenBank/DDBJ whole genome shotgun (WGS) entry which is preliminary data.</text>
</comment>
<dbReference type="InterPro" id="IPR011051">
    <property type="entry name" value="RmlC_Cupin_sf"/>
</dbReference>
<keyword evidence="2" id="KW-1185">Reference proteome</keyword>
<organism evidence="1 2">
    <name type="scientific">Pricia mediterranea</name>
    <dbReference type="NCBI Taxonomy" id="3076079"/>
    <lineage>
        <taxon>Bacteria</taxon>
        <taxon>Pseudomonadati</taxon>
        <taxon>Bacteroidota</taxon>
        <taxon>Flavobacteriia</taxon>
        <taxon>Flavobacteriales</taxon>
        <taxon>Flavobacteriaceae</taxon>
        <taxon>Pricia</taxon>
    </lineage>
</organism>
<proteinExistence type="predicted"/>
<name>A0ABU3L3R4_9FLAO</name>
<protein>
    <submittedName>
        <fullName evidence="1">Cupin domain-containing protein</fullName>
    </submittedName>
</protein>
<dbReference type="InterPro" id="IPR014710">
    <property type="entry name" value="RmlC-like_jellyroll"/>
</dbReference>
<reference evidence="1 2" key="1">
    <citation type="submission" date="2023-09" db="EMBL/GenBank/DDBJ databases">
        <title>Novel taxa isolated from Blanes Bay.</title>
        <authorList>
            <person name="Rey-Velasco X."/>
            <person name="Lucena T."/>
        </authorList>
    </citation>
    <scope>NUCLEOTIDE SEQUENCE [LARGE SCALE GENOMIC DNA]</scope>
    <source>
        <strain evidence="1 2">S334</strain>
    </source>
</reference>